<dbReference type="Proteomes" id="UP001596353">
    <property type="component" value="Unassembled WGS sequence"/>
</dbReference>
<dbReference type="Pfam" id="PF13561">
    <property type="entry name" value="adh_short_C2"/>
    <property type="match status" value="1"/>
</dbReference>
<dbReference type="SUPFAM" id="SSF51735">
    <property type="entry name" value="NAD(P)-binding Rossmann-fold domains"/>
    <property type="match status" value="1"/>
</dbReference>
<evidence type="ECO:0000313" key="1">
    <source>
        <dbReference type="EMBL" id="MFC6761708.1"/>
    </source>
</evidence>
<proteinExistence type="predicted"/>
<dbReference type="EMBL" id="JBHSWG010000003">
    <property type="protein sequence ID" value="MFC6761708.1"/>
    <property type="molecule type" value="Genomic_DNA"/>
</dbReference>
<evidence type="ECO:0000313" key="2">
    <source>
        <dbReference type="Proteomes" id="UP001596353"/>
    </source>
</evidence>
<dbReference type="InterPro" id="IPR002347">
    <property type="entry name" value="SDR_fam"/>
</dbReference>
<keyword evidence="2" id="KW-1185">Reference proteome</keyword>
<dbReference type="InterPro" id="IPR036291">
    <property type="entry name" value="NAD(P)-bd_dom_sf"/>
</dbReference>
<reference evidence="2" key="1">
    <citation type="journal article" date="2019" name="Int. J. Syst. Evol. Microbiol.">
        <title>The Global Catalogue of Microorganisms (GCM) 10K type strain sequencing project: providing services to taxonomists for standard genome sequencing and annotation.</title>
        <authorList>
            <consortium name="The Broad Institute Genomics Platform"/>
            <consortium name="The Broad Institute Genome Sequencing Center for Infectious Disease"/>
            <person name="Wu L."/>
            <person name="Ma J."/>
        </authorList>
    </citation>
    <scope>NUCLEOTIDE SEQUENCE [LARGE SCALE GENOMIC DNA]</scope>
    <source>
        <strain evidence="2">CCUG 66188</strain>
    </source>
</reference>
<accession>A0ABW2BAD0</accession>
<sequence length="42" mass="4347">MTPMGRAGTPREIANGCLYLASDEASFVTGAELVIDGGYLAQ</sequence>
<name>A0ABW2BAD0_9RHOB</name>
<organism evidence="1 2">
    <name type="scientific">Sulfitobacter porphyrae</name>
    <dbReference type="NCBI Taxonomy" id="1246864"/>
    <lineage>
        <taxon>Bacteria</taxon>
        <taxon>Pseudomonadati</taxon>
        <taxon>Pseudomonadota</taxon>
        <taxon>Alphaproteobacteria</taxon>
        <taxon>Rhodobacterales</taxon>
        <taxon>Roseobacteraceae</taxon>
        <taxon>Sulfitobacter</taxon>
    </lineage>
</organism>
<dbReference type="Gene3D" id="3.40.50.720">
    <property type="entry name" value="NAD(P)-binding Rossmann-like Domain"/>
    <property type="match status" value="1"/>
</dbReference>
<gene>
    <name evidence="1" type="ORF">ACFQFQ_23100</name>
</gene>
<comment type="caution">
    <text evidence="1">The sequence shown here is derived from an EMBL/GenBank/DDBJ whole genome shotgun (WGS) entry which is preliminary data.</text>
</comment>
<protein>
    <submittedName>
        <fullName evidence="1">SDR family oxidoreductase</fullName>
    </submittedName>
</protein>